<dbReference type="PROSITE" id="PS50850">
    <property type="entry name" value="MFS"/>
    <property type="match status" value="1"/>
</dbReference>
<comment type="caution">
    <text evidence="10">The sequence shown here is derived from an EMBL/GenBank/DDBJ whole genome shotgun (WGS) entry which is preliminary data.</text>
</comment>
<dbReference type="InterPro" id="IPR011701">
    <property type="entry name" value="MFS"/>
</dbReference>
<feature type="domain" description="Major facilitator superfamily (MFS) profile" evidence="9">
    <location>
        <begin position="9"/>
        <end position="404"/>
    </location>
</feature>
<feature type="transmembrane region" description="Helical" evidence="8">
    <location>
        <begin position="138"/>
        <end position="160"/>
    </location>
</feature>
<evidence type="ECO:0000259" key="9">
    <source>
        <dbReference type="PROSITE" id="PS50850"/>
    </source>
</evidence>
<protein>
    <submittedName>
        <fullName evidence="10">Major facilitator transporter</fullName>
    </submittedName>
</protein>
<evidence type="ECO:0000313" key="11">
    <source>
        <dbReference type="Proteomes" id="UP000028702"/>
    </source>
</evidence>
<keyword evidence="7 8" id="KW-0472">Membrane</keyword>
<feature type="transmembrane region" description="Helical" evidence="8">
    <location>
        <begin position="166"/>
        <end position="186"/>
    </location>
</feature>
<keyword evidence="4" id="KW-0813">Transport</keyword>
<feature type="transmembrane region" description="Helical" evidence="8">
    <location>
        <begin position="283"/>
        <end position="302"/>
    </location>
</feature>
<dbReference type="InterPro" id="IPR001958">
    <property type="entry name" value="Tet-R_TetA/multi-R_MdtG-like"/>
</dbReference>
<feature type="transmembrane region" description="Helical" evidence="8">
    <location>
        <begin position="346"/>
        <end position="369"/>
    </location>
</feature>
<dbReference type="PRINTS" id="PR01035">
    <property type="entry name" value="TCRTETA"/>
</dbReference>
<evidence type="ECO:0000256" key="5">
    <source>
        <dbReference type="ARBA" id="ARBA00022692"/>
    </source>
</evidence>
<dbReference type="Pfam" id="PF07690">
    <property type="entry name" value="MFS_1"/>
    <property type="match status" value="1"/>
</dbReference>
<dbReference type="Gene3D" id="1.20.1250.20">
    <property type="entry name" value="MFS general substrate transporter like domains"/>
    <property type="match status" value="1"/>
</dbReference>
<name>A0A081BCS7_9HYPH</name>
<evidence type="ECO:0000256" key="2">
    <source>
        <dbReference type="ARBA" id="ARBA00004141"/>
    </source>
</evidence>
<evidence type="ECO:0000256" key="3">
    <source>
        <dbReference type="ARBA" id="ARBA00007520"/>
    </source>
</evidence>
<evidence type="ECO:0000256" key="6">
    <source>
        <dbReference type="ARBA" id="ARBA00022989"/>
    </source>
</evidence>
<dbReference type="CDD" id="cd17388">
    <property type="entry name" value="MFS_TetA"/>
    <property type="match status" value="1"/>
</dbReference>
<feature type="transmembrane region" description="Helical" evidence="8">
    <location>
        <begin position="105"/>
        <end position="126"/>
    </location>
</feature>
<dbReference type="PROSITE" id="PS00216">
    <property type="entry name" value="SUGAR_TRANSPORT_1"/>
    <property type="match status" value="1"/>
</dbReference>
<dbReference type="Proteomes" id="UP000028702">
    <property type="component" value="Unassembled WGS sequence"/>
</dbReference>
<dbReference type="eggNOG" id="COG2814">
    <property type="taxonomic scope" value="Bacteria"/>
</dbReference>
<dbReference type="InterPro" id="IPR005829">
    <property type="entry name" value="Sugar_transporter_CS"/>
</dbReference>
<evidence type="ECO:0000256" key="8">
    <source>
        <dbReference type="SAM" id="Phobius"/>
    </source>
</evidence>
<gene>
    <name evidence="10" type="ORF">M2A_2344</name>
</gene>
<comment type="similarity">
    <text evidence="3">Belongs to the major facilitator superfamily. TCR/Tet family.</text>
</comment>
<evidence type="ECO:0000313" key="10">
    <source>
        <dbReference type="EMBL" id="GAK45845.1"/>
    </source>
</evidence>
<accession>A0A081BCS7</accession>
<organism evidence="10 11">
    <name type="scientific">Tepidicaulis marinus</name>
    <dbReference type="NCBI Taxonomy" id="1333998"/>
    <lineage>
        <taxon>Bacteria</taxon>
        <taxon>Pseudomonadati</taxon>
        <taxon>Pseudomonadota</taxon>
        <taxon>Alphaproteobacteria</taxon>
        <taxon>Hyphomicrobiales</taxon>
        <taxon>Parvibaculaceae</taxon>
        <taxon>Tepidicaulis</taxon>
    </lineage>
</organism>
<reference evidence="10 11" key="1">
    <citation type="submission" date="2014-07" db="EMBL/GenBank/DDBJ databases">
        <title>Tepidicaulis marinum gen. nov., sp. nov., a novel marine bacterium denitrifying nitrate to nitrous oxide strictly under microaerobic conditions.</title>
        <authorList>
            <person name="Takeuchi M."/>
            <person name="Yamagishi T."/>
            <person name="Kamagata Y."/>
            <person name="Oshima K."/>
            <person name="Hattori M."/>
            <person name="Katayama T."/>
            <person name="Hanada S."/>
            <person name="Tamaki H."/>
            <person name="Marumo K."/>
            <person name="Maeda H."/>
            <person name="Nedachi M."/>
            <person name="Iwasaki W."/>
            <person name="Suwa Y."/>
            <person name="Sakata S."/>
        </authorList>
    </citation>
    <scope>NUCLEOTIDE SEQUENCE [LARGE SCALE GENOMIC DNA]</scope>
    <source>
        <strain evidence="10 11">MA2</strain>
    </source>
</reference>
<proteinExistence type="inferred from homology"/>
<keyword evidence="5 8" id="KW-0812">Transmembrane</keyword>
<comment type="subcellular location">
    <subcellularLocation>
        <location evidence="2">Membrane</location>
        <topology evidence="2">Multi-pass membrane protein</topology>
    </subcellularLocation>
</comment>
<feature type="transmembrane region" description="Helical" evidence="8">
    <location>
        <begin position="215"/>
        <end position="232"/>
    </location>
</feature>
<feature type="transmembrane region" description="Helical" evidence="8">
    <location>
        <begin position="252"/>
        <end position="271"/>
    </location>
</feature>
<dbReference type="AlphaFoldDB" id="A0A081BCS7"/>
<evidence type="ECO:0000256" key="1">
    <source>
        <dbReference type="ARBA" id="ARBA00003279"/>
    </source>
</evidence>
<feature type="transmembrane region" description="Helical" evidence="8">
    <location>
        <begin position="80"/>
        <end position="99"/>
    </location>
</feature>
<dbReference type="GO" id="GO:0016020">
    <property type="term" value="C:membrane"/>
    <property type="evidence" value="ECO:0007669"/>
    <property type="project" value="UniProtKB-SubCell"/>
</dbReference>
<dbReference type="STRING" id="1333998.M2A_2344"/>
<evidence type="ECO:0000256" key="7">
    <source>
        <dbReference type="ARBA" id="ARBA00023136"/>
    </source>
</evidence>
<dbReference type="RefSeq" id="WP_045447597.1">
    <property type="nucleotide sequence ID" value="NZ_BBIO01000012.1"/>
</dbReference>
<evidence type="ECO:0000256" key="4">
    <source>
        <dbReference type="ARBA" id="ARBA00022448"/>
    </source>
</evidence>
<dbReference type="InterPro" id="IPR020846">
    <property type="entry name" value="MFS_dom"/>
</dbReference>
<dbReference type="GO" id="GO:0022857">
    <property type="term" value="F:transmembrane transporter activity"/>
    <property type="evidence" value="ECO:0007669"/>
    <property type="project" value="InterPro"/>
</dbReference>
<dbReference type="SUPFAM" id="SSF103473">
    <property type="entry name" value="MFS general substrate transporter"/>
    <property type="match status" value="1"/>
</dbReference>
<comment type="function">
    <text evidence="1">Resistance to tetracycline by an active tetracycline efflux. This is an energy-dependent process that decreases the accumulation of the antibiotic in whole cells. This protein functions as a metal-tetracycline/H(+) antiporter.</text>
</comment>
<dbReference type="PANTHER" id="PTHR23504:SF15">
    <property type="entry name" value="MAJOR FACILITATOR SUPERFAMILY (MFS) PROFILE DOMAIN-CONTAINING PROTEIN"/>
    <property type="match status" value="1"/>
</dbReference>
<feature type="transmembrane region" description="Helical" evidence="8">
    <location>
        <begin position="308"/>
        <end position="326"/>
    </location>
</feature>
<dbReference type="PANTHER" id="PTHR23504">
    <property type="entry name" value="MAJOR FACILITATOR SUPERFAMILY DOMAIN-CONTAINING PROTEIN 10"/>
    <property type="match status" value="1"/>
</dbReference>
<feature type="transmembrane region" description="Helical" evidence="8">
    <location>
        <begin position="47"/>
        <end position="68"/>
    </location>
</feature>
<sequence length="407" mass="43153">MARAPGKHAVIFLLVTVLIDMIGLGMIMPVMPSLIGEVTGEGLSEAAAYGGWLMFTYAAMQFLFAPVLGNLSDAYGRRPVLLLSLTALAADYVIMGFAPDLLWLFVGRVLAGMCGANYTIANAYIADISSPEKRAANFGLIGAAFGVGFIIGPAIGGLLGEFGPRVPFFAAAGLGLLNVLYGLFVLPETLKQENRRPFVWLRANPLGALRQMRKYPLVLGLLGASVFFQLAHDVNPSTWSYYTMLKFGWSEADVGASLAFVGLCMALMMGLGTRLIIPRIGEARAAALGLTLTSLGFLGFAFASEGWMFLPFMVVLSFMGLVQPALRSIMAGHVPENAQGELQGAISSVMGLTMTVAPLLSTQIFHAFTQADAPVYFPGAAFVMASACTLMALGVVTVVLKAKEKPA</sequence>
<dbReference type="EMBL" id="BBIO01000012">
    <property type="protein sequence ID" value="GAK45845.1"/>
    <property type="molecule type" value="Genomic_DNA"/>
</dbReference>
<keyword evidence="11" id="KW-1185">Reference proteome</keyword>
<dbReference type="InterPro" id="IPR036259">
    <property type="entry name" value="MFS_trans_sf"/>
</dbReference>
<keyword evidence="6 8" id="KW-1133">Transmembrane helix</keyword>
<feature type="transmembrane region" description="Helical" evidence="8">
    <location>
        <begin position="12"/>
        <end position="35"/>
    </location>
</feature>
<feature type="transmembrane region" description="Helical" evidence="8">
    <location>
        <begin position="375"/>
        <end position="400"/>
    </location>
</feature>